<evidence type="ECO:0008006" key="3">
    <source>
        <dbReference type="Google" id="ProtNLM"/>
    </source>
</evidence>
<dbReference type="EMBL" id="JAAQHG020000074">
    <property type="protein sequence ID" value="KAL1582043.1"/>
    <property type="molecule type" value="Genomic_DNA"/>
</dbReference>
<reference evidence="1 2" key="1">
    <citation type="journal article" date="2020" name="Microbiol. Resour. Announc.">
        <title>Draft Genome Sequence of a Cladosporium Species Isolated from the Mesophotic Ascidian Didemnum maculosum.</title>
        <authorList>
            <person name="Gioti A."/>
            <person name="Siaperas R."/>
            <person name="Nikolaivits E."/>
            <person name="Le Goff G."/>
            <person name="Ouazzani J."/>
            <person name="Kotoulas G."/>
            <person name="Topakas E."/>
        </authorList>
    </citation>
    <scope>NUCLEOTIDE SEQUENCE [LARGE SCALE GENOMIC DNA]</scope>
    <source>
        <strain evidence="1 2">TM138-S3</strain>
    </source>
</reference>
<proteinExistence type="predicted"/>
<comment type="caution">
    <text evidence="1">The sequence shown here is derived from an EMBL/GenBank/DDBJ whole genome shotgun (WGS) entry which is preliminary data.</text>
</comment>
<dbReference type="SUPFAM" id="SSF54534">
    <property type="entry name" value="FKBP-like"/>
    <property type="match status" value="1"/>
</dbReference>
<dbReference type="Gene3D" id="3.10.50.40">
    <property type="match status" value="1"/>
</dbReference>
<protein>
    <recommendedName>
        <fullName evidence="3">Peptidylprolyl isomerase</fullName>
    </recommendedName>
</protein>
<dbReference type="InterPro" id="IPR046357">
    <property type="entry name" value="PPIase_dom_sf"/>
</dbReference>
<name>A0AB34KBW9_9PEZI</name>
<organism evidence="1 2">
    <name type="scientific">Cladosporium halotolerans</name>
    <dbReference type="NCBI Taxonomy" id="1052096"/>
    <lineage>
        <taxon>Eukaryota</taxon>
        <taxon>Fungi</taxon>
        <taxon>Dikarya</taxon>
        <taxon>Ascomycota</taxon>
        <taxon>Pezizomycotina</taxon>
        <taxon>Dothideomycetes</taxon>
        <taxon>Dothideomycetidae</taxon>
        <taxon>Cladosporiales</taxon>
        <taxon>Cladosporiaceae</taxon>
        <taxon>Cladosporium</taxon>
    </lineage>
</organism>
<gene>
    <name evidence="1" type="ORF">WHR41_09298</name>
</gene>
<dbReference type="GO" id="GO:0003755">
    <property type="term" value="F:peptidyl-prolyl cis-trans isomerase activity"/>
    <property type="evidence" value="ECO:0007669"/>
    <property type="project" value="InterPro"/>
</dbReference>
<evidence type="ECO:0000313" key="1">
    <source>
        <dbReference type="EMBL" id="KAL1582043.1"/>
    </source>
</evidence>
<accession>A0AB34KBW9</accession>
<evidence type="ECO:0000313" key="2">
    <source>
        <dbReference type="Proteomes" id="UP000803884"/>
    </source>
</evidence>
<sequence length="112" mass="12215">MDATLDLVTKVVYQEGVGLSIKHGDDVTMSYSGIWFSAESETSGVQFFPTYGESRISFCVGDPQESPCKELEALLCECEGGMKEGEISGFTMPHSNANLFGYEVPGDADVRW</sequence>
<dbReference type="AlphaFoldDB" id="A0AB34KBW9"/>
<keyword evidence="2" id="KW-1185">Reference proteome</keyword>
<dbReference type="Proteomes" id="UP000803884">
    <property type="component" value="Unassembled WGS sequence"/>
</dbReference>
<dbReference type="RefSeq" id="XP_069225150.1">
    <property type="nucleotide sequence ID" value="XM_069377902.1"/>
</dbReference>
<dbReference type="GeneID" id="96010740"/>